<dbReference type="AlphaFoldDB" id="A0A4C1YXX1"/>
<dbReference type="OrthoDB" id="411871at2759"/>
<evidence type="ECO:0000256" key="1">
    <source>
        <dbReference type="SAM" id="MobiDB-lite"/>
    </source>
</evidence>
<dbReference type="EMBL" id="BGZK01001422">
    <property type="protein sequence ID" value="GBP79644.1"/>
    <property type="molecule type" value="Genomic_DNA"/>
</dbReference>
<dbReference type="Proteomes" id="UP000299102">
    <property type="component" value="Unassembled WGS sequence"/>
</dbReference>
<keyword evidence="3" id="KW-1185">Reference proteome</keyword>
<sequence>MVRILKNGASESRSPADANMWSRNMSKPKRSTNGLKRMPRRRAGNDFTLPRTRRYISNGDYRVIREALDILTEVDPSFMGTEVKMVLKEFNLKKAPGIDRFISDISQASILWDLRLFLVMKHKF</sequence>
<protein>
    <submittedName>
        <fullName evidence="2">Uncharacterized protein</fullName>
    </submittedName>
</protein>
<evidence type="ECO:0000313" key="2">
    <source>
        <dbReference type="EMBL" id="GBP79644.1"/>
    </source>
</evidence>
<reference evidence="2 3" key="1">
    <citation type="journal article" date="2019" name="Commun. Biol.">
        <title>The bagworm genome reveals a unique fibroin gene that provides high tensile strength.</title>
        <authorList>
            <person name="Kono N."/>
            <person name="Nakamura H."/>
            <person name="Ohtoshi R."/>
            <person name="Tomita M."/>
            <person name="Numata K."/>
            <person name="Arakawa K."/>
        </authorList>
    </citation>
    <scope>NUCLEOTIDE SEQUENCE [LARGE SCALE GENOMIC DNA]</scope>
</reference>
<proteinExistence type="predicted"/>
<evidence type="ECO:0000313" key="3">
    <source>
        <dbReference type="Proteomes" id="UP000299102"/>
    </source>
</evidence>
<organism evidence="2 3">
    <name type="scientific">Eumeta variegata</name>
    <name type="common">Bagworm moth</name>
    <name type="synonym">Eumeta japonica</name>
    <dbReference type="NCBI Taxonomy" id="151549"/>
    <lineage>
        <taxon>Eukaryota</taxon>
        <taxon>Metazoa</taxon>
        <taxon>Ecdysozoa</taxon>
        <taxon>Arthropoda</taxon>
        <taxon>Hexapoda</taxon>
        <taxon>Insecta</taxon>
        <taxon>Pterygota</taxon>
        <taxon>Neoptera</taxon>
        <taxon>Endopterygota</taxon>
        <taxon>Lepidoptera</taxon>
        <taxon>Glossata</taxon>
        <taxon>Ditrysia</taxon>
        <taxon>Tineoidea</taxon>
        <taxon>Psychidae</taxon>
        <taxon>Oiketicinae</taxon>
        <taxon>Eumeta</taxon>
    </lineage>
</organism>
<gene>
    <name evidence="2" type="ORF">EVAR_45600_1</name>
</gene>
<name>A0A4C1YXX1_EUMVA</name>
<feature type="region of interest" description="Disordered" evidence="1">
    <location>
        <begin position="1"/>
        <end position="43"/>
    </location>
</feature>
<comment type="caution">
    <text evidence="2">The sequence shown here is derived from an EMBL/GenBank/DDBJ whole genome shotgun (WGS) entry which is preliminary data.</text>
</comment>
<accession>A0A4C1YXX1</accession>